<name>A0A1H9VQH7_BUTFI</name>
<dbReference type="GO" id="GO:0005975">
    <property type="term" value="P:carbohydrate metabolic process"/>
    <property type="evidence" value="ECO:0007669"/>
    <property type="project" value="InterPro"/>
</dbReference>
<reference evidence="1 2" key="1">
    <citation type="submission" date="2016-10" db="EMBL/GenBank/DDBJ databases">
        <authorList>
            <person name="de Groot N.N."/>
        </authorList>
    </citation>
    <scope>NUCLEOTIDE SEQUENCE [LARGE SCALE GENOMIC DNA]</scope>
    <source>
        <strain evidence="1 2">AR40</strain>
    </source>
</reference>
<dbReference type="OrthoDB" id="1896360at2"/>
<evidence type="ECO:0000313" key="1">
    <source>
        <dbReference type="EMBL" id="SES23842.1"/>
    </source>
</evidence>
<protein>
    <submittedName>
        <fullName evidence="1">Uncharacterized protein</fullName>
    </submittedName>
</protein>
<dbReference type="RefSeq" id="WP_074757864.1">
    <property type="nucleotide sequence ID" value="NZ_FOGJ01000024.1"/>
</dbReference>
<sequence>MKNGETVENLLFLTEKLKKDLESGAKIPVSDYSIGQACIYLYDETGNDDYRKLADSLHERLIGFLDTDESSISLSGIKDMCFYMPFYTDYETRWNKKNGYNDICDRFRSAFELIRDDGLNGTYCSEIITNKIFFLKTVVESLCYMSIQIYEDYRLLEDILRQGIRELFFDLRSIDKICGLEDDVKICACYVLLMGIKEGHIDAEKYEGLAIRLLNIDIDEDLDTTFQDHMDEDLKTNIETDADLKEDIDSDSELKKTSLMKMRSFLIKEFINDDSIGIKPSESPCSPNVRKLMIDAYIMM</sequence>
<dbReference type="SUPFAM" id="SSF48208">
    <property type="entry name" value="Six-hairpin glycosidases"/>
    <property type="match status" value="1"/>
</dbReference>
<dbReference type="InterPro" id="IPR008928">
    <property type="entry name" value="6-hairpin_glycosidase_sf"/>
</dbReference>
<dbReference type="Proteomes" id="UP000182584">
    <property type="component" value="Unassembled WGS sequence"/>
</dbReference>
<proteinExistence type="predicted"/>
<dbReference type="AlphaFoldDB" id="A0A1H9VQH7"/>
<evidence type="ECO:0000313" key="2">
    <source>
        <dbReference type="Proteomes" id="UP000182584"/>
    </source>
</evidence>
<gene>
    <name evidence="1" type="ORF">SAMN04487884_12464</name>
</gene>
<dbReference type="EMBL" id="FOGJ01000024">
    <property type="protein sequence ID" value="SES23842.1"/>
    <property type="molecule type" value="Genomic_DNA"/>
</dbReference>
<organism evidence="1 2">
    <name type="scientific">Butyrivibrio fibrisolvens</name>
    <dbReference type="NCBI Taxonomy" id="831"/>
    <lineage>
        <taxon>Bacteria</taxon>
        <taxon>Bacillati</taxon>
        <taxon>Bacillota</taxon>
        <taxon>Clostridia</taxon>
        <taxon>Lachnospirales</taxon>
        <taxon>Lachnospiraceae</taxon>
        <taxon>Butyrivibrio</taxon>
    </lineage>
</organism>
<accession>A0A1H9VQH7</accession>